<evidence type="ECO:0000313" key="3">
    <source>
        <dbReference type="EMBL" id="KLO17614.1"/>
    </source>
</evidence>
<dbReference type="PANTHER" id="PTHR43830">
    <property type="entry name" value="PROTEIN PSP1"/>
    <property type="match status" value="1"/>
</dbReference>
<feature type="domain" description="PSP1 C-terminal" evidence="2">
    <location>
        <begin position="611"/>
        <end position="696"/>
    </location>
</feature>
<sequence length="702" mass="76183">MSTTNQQPSDEHLSPTAANRNNRFAGSGAVTPRSASQPPKTSNGDGDGSLNDALSMASPAMQIYGVAASNSNSRETASQEVHPSAERGSYNPSSFASAMRESRSFSSTFEDDESEADLDETQQQFMNSSFTIPRGRNYQVDVTRSRSQSLATMSRPAPIGSPLATHSNNDWSQHSSAMSIPSRYNANNEPGSRYGSLGTMGRSPINIHGPTSPQTLHVQNGFSSRHGQVGEISNISPFVRDVAQIMVDNGAAYREVWGAGGVPGEGGPGSGTTSRRHSVSIVQPRRGVVGFDAPDLRDEGFSLRTGGFGGGLTIDDDDLAADLEALNFGSGLPSNKASTLPTSQPSSLPIYAPVSRSAMEATIAEQFAQDMHDQRLSVSPAASRSRNIPSEGGSSPGKGQDVSGMTNQRMRPSDLKMDFSHVHLQQQAINQQQQRFGNQYGADSQMSPSMYVRSATGPNQSFMQNPVMSPISPTGMRSQNELMQQQQPQTPTSATHPGQLNDLGKGVPLHAVPPTWRLFIVEFKAGRTDLFHYLPGGLAPPIRVGDLVIVEADRGHDLGKVVNDTITLAEVEAFQRQQQAQAQAQAAYGDHGPVSPDGPGPGHSKKEILSKQILSKATENDARRFSEKEKDEAKALQFCQKKVRDKGLPMEVIDAEYQWDRRKLTFYFVAEKRIDFRELVRELFRTYKTRIWMASLQGLPSE</sequence>
<dbReference type="NCBIfam" id="NF041131">
    <property type="entry name" value="RicT_YaaT_fam"/>
    <property type="match status" value="1"/>
</dbReference>
<feature type="region of interest" description="Disordered" evidence="1">
    <location>
        <begin position="579"/>
        <end position="605"/>
    </location>
</feature>
<feature type="region of interest" description="Disordered" evidence="1">
    <location>
        <begin position="477"/>
        <end position="499"/>
    </location>
</feature>
<dbReference type="InParanoid" id="A0A0H2S0T8"/>
<feature type="compositionally biased region" description="Polar residues" evidence="1">
    <location>
        <begin position="69"/>
        <end position="81"/>
    </location>
</feature>
<feature type="region of interest" description="Disordered" evidence="1">
    <location>
        <begin position="372"/>
        <end position="408"/>
    </location>
</feature>
<proteinExistence type="predicted"/>
<keyword evidence="4" id="KW-1185">Reference proteome</keyword>
<evidence type="ECO:0000313" key="4">
    <source>
        <dbReference type="Proteomes" id="UP000053477"/>
    </source>
</evidence>
<gene>
    <name evidence="3" type="ORF">SCHPADRAFT_913553</name>
</gene>
<feature type="compositionally biased region" description="Acidic residues" evidence="1">
    <location>
        <begin position="109"/>
        <end position="118"/>
    </location>
</feature>
<evidence type="ECO:0000256" key="1">
    <source>
        <dbReference type="SAM" id="MobiDB-lite"/>
    </source>
</evidence>
<feature type="compositionally biased region" description="Polar residues" evidence="1">
    <location>
        <begin position="376"/>
        <end position="388"/>
    </location>
</feature>
<dbReference type="AlphaFoldDB" id="A0A0H2S0T8"/>
<protein>
    <submittedName>
        <fullName evidence="3">PSP1-domain-containing protein</fullName>
    </submittedName>
</protein>
<dbReference type="GO" id="GO:0005737">
    <property type="term" value="C:cytoplasm"/>
    <property type="evidence" value="ECO:0007669"/>
    <property type="project" value="TreeGrafter"/>
</dbReference>
<dbReference type="InterPro" id="IPR007557">
    <property type="entry name" value="PSP1_C"/>
</dbReference>
<feature type="region of interest" description="Disordered" evidence="1">
    <location>
        <begin position="1"/>
        <end position="56"/>
    </location>
</feature>
<dbReference type="Pfam" id="PF04468">
    <property type="entry name" value="PSP1"/>
    <property type="match status" value="1"/>
</dbReference>
<dbReference type="PROSITE" id="PS51411">
    <property type="entry name" value="PSP1_C"/>
    <property type="match status" value="1"/>
</dbReference>
<organism evidence="3 4">
    <name type="scientific">Schizopora paradoxa</name>
    <dbReference type="NCBI Taxonomy" id="27342"/>
    <lineage>
        <taxon>Eukaryota</taxon>
        <taxon>Fungi</taxon>
        <taxon>Dikarya</taxon>
        <taxon>Basidiomycota</taxon>
        <taxon>Agaricomycotina</taxon>
        <taxon>Agaricomycetes</taxon>
        <taxon>Hymenochaetales</taxon>
        <taxon>Schizoporaceae</taxon>
        <taxon>Schizopora</taxon>
    </lineage>
</organism>
<evidence type="ECO:0000259" key="2">
    <source>
        <dbReference type="PROSITE" id="PS51411"/>
    </source>
</evidence>
<dbReference type="EMBL" id="KQ085903">
    <property type="protein sequence ID" value="KLO17614.1"/>
    <property type="molecule type" value="Genomic_DNA"/>
</dbReference>
<dbReference type="STRING" id="27342.A0A0H2S0T8"/>
<name>A0A0H2S0T8_9AGAM</name>
<dbReference type="OrthoDB" id="243127at2759"/>
<feature type="region of interest" description="Disordered" evidence="1">
    <location>
        <begin position="69"/>
        <end position="118"/>
    </location>
</feature>
<accession>A0A0H2S0T8</accession>
<dbReference type="PANTHER" id="PTHR43830:SF3">
    <property type="entry name" value="PROTEIN PSP1"/>
    <property type="match status" value="1"/>
</dbReference>
<dbReference type="Proteomes" id="UP000053477">
    <property type="component" value="Unassembled WGS sequence"/>
</dbReference>
<feature type="compositionally biased region" description="Polar residues" evidence="1">
    <location>
        <begin position="33"/>
        <end position="44"/>
    </location>
</feature>
<dbReference type="InterPro" id="IPR047767">
    <property type="entry name" value="PSP1-like"/>
</dbReference>
<reference evidence="3 4" key="1">
    <citation type="submission" date="2015-04" db="EMBL/GenBank/DDBJ databases">
        <title>Complete genome sequence of Schizopora paradoxa KUC8140, a cosmopolitan wood degrader in East Asia.</title>
        <authorList>
            <consortium name="DOE Joint Genome Institute"/>
            <person name="Min B."/>
            <person name="Park H."/>
            <person name="Jang Y."/>
            <person name="Kim J.-J."/>
            <person name="Kim K.H."/>
            <person name="Pangilinan J."/>
            <person name="Lipzen A."/>
            <person name="Riley R."/>
            <person name="Grigoriev I.V."/>
            <person name="Spatafora J.W."/>
            <person name="Choi I.-G."/>
        </authorList>
    </citation>
    <scope>NUCLEOTIDE SEQUENCE [LARGE SCALE GENOMIC DNA]</scope>
    <source>
        <strain evidence="3 4">KUC8140</strain>
    </source>
</reference>